<name>A0A1I8FR72_9PLAT</name>
<accession>A0A1I8FR72</accession>
<evidence type="ECO:0000313" key="3">
    <source>
        <dbReference type="WBParaSite" id="maker-unitig_43361-snap-gene-0.1-mRNA-1"/>
    </source>
</evidence>
<evidence type="ECO:0000313" key="2">
    <source>
        <dbReference type="Proteomes" id="UP000095280"/>
    </source>
</evidence>
<keyword evidence="2" id="KW-1185">Reference proteome</keyword>
<protein>
    <submittedName>
        <fullName evidence="3">Uncharacterized protein</fullName>
    </submittedName>
</protein>
<evidence type="ECO:0000256" key="1">
    <source>
        <dbReference type="SAM" id="MobiDB-lite"/>
    </source>
</evidence>
<organism evidence="2 3">
    <name type="scientific">Macrostomum lignano</name>
    <dbReference type="NCBI Taxonomy" id="282301"/>
    <lineage>
        <taxon>Eukaryota</taxon>
        <taxon>Metazoa</taxon>
        <taxon>Spiralia</taxon>
        <taxon>Lophotrochozoa</taxon>
        <taxon>Platyhelminthes</taxon>
        <taxon>Rhabditophora</taxon>
        <taxon>Macrostomorpha</taxon>
        <taxon>Macrostomida</taxon>
        <taxon>Macrostomidae</taxon>
        <taxon>Macrostomum</taxon>
    </lineage>
</organism>
<feature type="region of interest" description="Disordered" evidence="1">
    <location>
        <begin position="75"/>
        <end position="120"/>
    </location>
</feature>
<proteinExistence type="predicted"/>
<reference evidence="3" key="1">
    <citation type="submission" date="2016-11" db="UniProtKB">
        <authorList>
            <consortium name="WormBaseParasite"/>
        </authorList>
    </citation>
    <scope>IDENTIFICATION</scope>
</reference>
<dbReference type="AlphaFoldDB" id="A0A1I8FR72"/>
<feature type="compositionally biased region" description="Basic and acidic residues" evidence="1">
    <location>
        <begin position="111"/>
        <end position="120"/>
    </location>
</feature>
<sequence>MQVLVEPVSQAAADPPASSNRIPASFCATAATGRNTAVATTAAAATAATAVWHSAVVQSRWHPCQHCLFARQQLRARHSSGTDRPGGAEADQFPGRQLFTRSPSDGQQAEEPLRQRDRLRSLPGVCCSRWTPAGQ</sequence>
<dbReference type="WBParaSite" id="maker-unitig_43361-snap-gene-0.1-mRNA-1">
    <property type="protein sequence ID" value="maker-unitig_43361-snap-gene-0.1-mRNA-1"/>
    <property type="gene ID" value="maker-unitig_43361-snap-gene-0.1"/>
</dbReference>
<dbReference type="Proteomes" id="UP000095280">
    <property type="component" value="Unplaced"/>
</dbReference>